<protein>
    <recommendedName>
        <fullName evidence="4">Tat (Twin-arginine translocation) pathway signal sequence containing protein</fullName>
    </recommendedName>
</protein>
<dbReference type="EMBL" id="PDEQ01000002">
    <property type="protein sequence ID" value="PEN14330.1"/>
    <property type="molecule type" value="Genomic_DNA"/>
</dbReference>
<accession>A0A2A8D0C9</accession>
<name>A0A2A8D0C9_9BACT</name>
<evidence type="ECO:0000313" key="3">
    <source>
        <dbReference type="Proteomes" id="UP000220102"/>
    </source>
</evidence>
<organism evidence="2 3">
    <name type="scientific">Longibacter salinarum</name>
    <dbReference type="NCBI Taxonomy" id="1850348"/>
    <lineage>
        <taxon>Bacteria</taxon>
        <taxon>Pseudomonadati</taxon>
        <taxon>Rhodothermota</taxon>
        <taxon>Rhodothermia</taxon>
        <taxon>Rhodothermales</taxon>
        <taxon>Salisaetaceae</taxon>
        <taxon>Longibacter</taxon>
    </lineage>
</organism>
<keyword evidence="3" id="KW-1185">Reference proteome</keyword>
<dbReference type="AlphaFoldDB" id="A0A2A8D0C9"/>
<sequence>METTHRTSPDTSPDAESVPSTKEHTQPDQPDTRSPSRTSSRREFFQYVGGGVGLATVLAATGCDSGGGMDNSDDMPVVLDFSTDFGVLNYAYALEQLEAAFYAEAAANFYGDASSVEGQYFADLAAHEALHRDFLAAAIPSLGGELIPNLSVDFSSVDFSNRASVLGVAKTLEDTGVSAYNGAGIYLQNPDLLTIAGKIVSVEARHAAAVRSILNPGSADFAGDDIVDPMTGLDAAVPPAEVLAAVANTGFVTTQIEVQNA</sequence>
<evidence type="ECO:0008006" key="4">
    <source>
        <dbReference type="Google" id="ProtNLM"/>
    </source>
</evidence>
<dbReference type="Proteomes" id="UP000220102">
    <property type="component" value="Unassembled WGS sequence"/>
</dbReference>
<feature type="region of interest" description="Disordered" evidence="1">
    <location>
        <begin position="1"/>
        <end position="40"/>
    </location>
</feature>
<gene>
    <name evidence="2" type="ORF">CRI94_04645</name>
</gene>
<evidence type="ECO:0000313" key="2">
    <source>
        <dbReference type="EMBL" id="PEN14330.1"/>
    </source>
</evidence>
<comment type="caution">
    <text evidence="2">The sequence shown here is derived from an EMBL/GenBank/DDBJ whole genome shotgun (WGS) entry which is preliminary data.</text>
</comment>
<dbReference type="OrthoDB" id="954262at2"/>
<dbReference type="SUPFAM" id="SSF47240">
    <property type="entry name" value="Ferritin-like"/>
    <property type="match status" value="1"/>
</dbReference>
<proteinExistence type="predicted"/>
<dbReference type="InterPro" id="IPR009078">
    <property type="entry name" value="Ferritin-like_SF"/>
</dbReference>
<reference evidence="2 3" key="1">
    <citation type="submission" date="2017-10" db="EMBL/GenBank/DDBJ databases">
        <title>Draft genome of Longibacter Salinarum.</title>
        <authorList>
            <person name="Goh K.M."/>
            <person name="Shamsir M.S."/>
            <person name="Lim S.W."/>
        </authorList>
    </citation>
    <scope>NUCLEOTIDE SEQUENCE [LARGE SCALE GENOMIC DNA]</scope>
    <source>
        <strain evidence="2 3">KCTC 52045</strain>
    </source>
</reference>
<evidence type="ECO:0000256" key="1">
    <source>
        <dbReference type="SAM" id="MobiDB-lite"/>
    </source>
</evidence>
<dbReference type="Pfam" id="PF13668">
    <property type="entry name" value="Ferritin_2"/>
    <property type="match status" value="1"/>
</dbReference>
<dbReference type="CDD" id="cd00657">
    <property type="entry name" value="Ferritin_like"/>
    <property type="match status" value="1"/>
</dbReference>